<evidence type="ECO:0000313" key="1">
    <source>
        <dbReference type="EMBL" id="CAK3942117.1"/>
    </source>
</evidence>
<protein>
    <submittedName>
        <fullName evidence="1">Uncharacterized protein</fullName>
    </submittedName>
</protein>
<keyword evidence="2" id="KW-1185">Reference proteome</keyword>
<reference evidence="1" key="1">
    <citation type="submission" date="2023-11" db="EMBL/GenBank/DDBJ databases">
        <authorList>
            <person name="Alioto T."/>
            <person name="Alioto T."/>
            <person name="Gomez Garrido J."/>
        </authorList>
    </citation>
    <scope>NUCLEOTIDE SEQUENCE</scope>
</reference>
<gene>
    <name evidence="1" type="ORF">LECACI_7A003118</name>
</gene>
<dbReference type="AlphaFoldDB" id="A0AAI8YW26"/>
<comment type="caution">
    <text evidence="1">The sequence shown here is derived from an EMBL/GenBank/DDBJ whole genome shotgun (WGS) entry which is preliminary data.</text>
</comment>
<name>A0AAI8YW26_9PEZI</name>
<evidence type="ECO:0000313" key="2">
    <source>
        <dbReference type="Proteomes" id="UP001296104"/>
    </source>
</evidence>
<organism evidence="1 2">
    <name type="scientific">Lecanosticta acicola</name>
    <dbReference type="NCBI Taxonomy" id="111012"/>
    <lineage>
        <taxon>Eukaryota</taxon>
        <taxon>Fungi</taxon>
        <taxon>Dikarya</taxon>
        <taxon>Ascomycota</taxon>
        <taxon>Pezizomycotina</taxon>
        <taxon>Dothideomycetes</taxon>
        <taxon>Dothideomycetidae</taxon>
        <taxon>Mycosphaerellales</taxon>
        <taxon>Mycosphaerellaceae</taxon>
        <taxon>Lecanosticta</taxon>
    </lineage>
</organism>
<dbReference type="Proteomes" id="UP001296104">
    <property type="component" value="Unassembled WGS sequence"/>
</dbReference>
<sequence>MRASYWPGSDYTIKKQWREQLFQVEFEHELTILNPSQVFPMSPLDFSPSSDDQFGVLGILQGLYKERKGSKDDACDIYAAHWDDSRCYRWKASFVHVQMQIGKRKACEGSTPTVSEVVLGRDAGVTVRLAPGEAVR</sequence>
<proteinExistence type="predicted"/>
<accession>A0AAI8YW26</accession>
<dbReference type="EMBL" id="CAVMBE010000014">
    <property type="protein sequence ID" value="CAK3942117.1"/>
    <property type="molecule type" value="Genomic_DNA"/>
</dbReference>